<dbReference type="InterPro" id="IPR005482">
    <property type="entry name" value="Biotin_COase_C"/>
</dbReference>
<reference evidence="16 17" key="1">
    <citation type="journal article" date="2017" name="Infect. Genet. Evol.">
        <title>Comparative genome analysis of fish pathogen Flavobacterium columnare reveals extensive sequence diversity within the species.</title>
        <authorList>
            <person name="Kayansamruaj P."/>
            <person name="Dong H.T."/>
            <person name="Hirono I."/>
            <person name="Kondo H."/>
            <person name="Senapin S."/>
            <person name="Rodkhum C."/>
        </authorList>
    </citation>
    <scope>NUCLEOTIDE SEQUENCE [LARGE SCALE GENOMIC DNA]</scope>
    <source>
        <strain evidence="16 17">1215</strain>
    </source>
</reference>
<evidence type="ECO:0000259" key="15">
    <source>
        <dbReference type="PROSITE" id="PS50979"/>
    </source>
</evidence>
<dbReference type="UniPathway" id="UPA00655">
    <property type="reaction ID" value="UER00711"/>
</dbReference>
<dbReference type="PANTHER" id="PTHR48095:SF2">
    <property type="entry name" value="BIOTIN CARBOXYLASE, CHLOROPLASTIC"/>
    <property type="match status" value="1"/>
</dbReference>
<evidence type="ECO:0000259" key="14">
    <source>
        <dbReference type="PROSITE" id="PS50975"/>
    </source>
</evidence>
<dbReference type="InterPro" id="IPR004549">
    <property type="entry name" value="Acetyl_CoA_COase_biotin_COase"/>
</dbReference>
<dbReference type="GO" id="GO:0005524">
    <property type="term" value="F:ATP binding"/>
    <property type="evidence" value="ECO:0007669"/>
    <property type="project" value="UniProtKB-UniRule"/>
</dbReference>
<dbReference type="InterPro" id="IPR011054">
    <property type="entry name" value="Rudment_hybrid_motif"/>
</dbReference>
<keyword evidence="13" id="KW-0276">Fatty acid metabolism</keyword>
<dbReference type="InterPro" id="IPR005479">
    <property type="entry name" value="CPAse_ATP-bd"/>
</dbReference>
<evidence type="ECO:0000313" key="17">
    <source>
        <dbReference type="Proteomes" id="UP000197768"/>
    </source>
</evidence>
<dbReference type="Proteomes" id="UP000197768">
    <property type="component" value="Unassembled WGS sequence"/>
</dbReference>
<comment type="catalytic activity">
    <reaction evidence="11 13">
        <text>N(6)-biotinyl-L-lysyl-[protein] + hydrogencarbonate + ATP = N(6)-carboxybiotinyl-L-lysyl-[protein] + ADP + phosphate + H(+)</text>
        <dbReference type="Rhea" id="RHEA:13501"/>
        <dbReference type="Rhea" id="RHEA-COMP:10505"/>
        <dbReference type="Rhea" id="RHEA-COMP:10506"/>
        <dbReference type="ChEBI" id="CHEBI:15378"/>
        <dbReference type="ChEBI" id="CHEBI:17544"/>
        <dbReference type="ChEBI" id="CHEBI:30616"/>
        <dbReference type="ChEBI" id="CHEBI:43474"/>
        <dbReference type="ChEBI" id="CHEBI:83144"/>
        <dbReference type="ChEBI" id="CHEBI:83145"/>
        <dbReference type="ChEBI" id="CHEBI:456216"/>
        <dbReference type="EC" id="6.3.4.14"/>
    </reaction>
</comment>
<dbReference type="RefSeq" id="WP_088392542.1">
    <property type="nucleotide sequence ID" value="NZ_MTCZ01000058.1"/>
</dbReference>
<evidence type="ECO:0000256" key="1">
    <source>
        <dbReference type="ARBA" id="ARBA00003761"/>
    </source>
</evidence>
<dbReference type="PANTHER" id="PTHR48095">
    <property type="entry name" value="PYRUVATE CARBOXYLASE SUBUNIT A"/>
    <property type="match status" value="1"/>
</dbReference>
<dbReference type="GO" id="GO:0004075">
    <property type="term" value="F:biotin carboxylase activity"/>
    <property type="evidence" value="ECO:0007669"/>
    <property type="project" value="UniProtKB-EC"/>
</dbReference>
<dbReference type="SUPFAM" id="SSF52440">
    <property type="entry name" value="PreATP-grasp domain"/>
    <property type="match status" value="1"/>
</dbReference>
<keyword evidence="13" id="KW-0444">Lipid biosynthesis</keyword>
<dbReference type="FunFam" id="3.30.470.20:FF:000028">
    <property type="entry name" value="Methylcrotonoyl-CoA carboxylase subunit alpha, mitochondrial"/>
    <property type="match status" value="1"/>
</dbReference>
<accession>A0A246GIG6</accession>
<evidence type="ECO:0000256" key="8">
    <source>
        <dbReference type="ARBA" id="ARBA00022840"/>
    </source>
</evidence>
<evidence type="ECO:0000256" key="5">
    <source>
        <dbReference type="ARBA" id="ARBA00022598"/>
    </source>
</evidence>
<dbReference type="SUPFAM" id="SSF51246">
    <property type="entry name" value="Rudiment single hybrid motif"/>
    <property type="match status" value="1"/>
</dbReference>
<keyword evidence="6" id="KW-0479">Metal-binding</keyword>
<dbReference type="InterPro" id="IPR016185">
    <property type="entry name" value="PreATP-grasp_dom_sf"/>
</dbReference>
<evidence type="ECO:0000256" key="13">
    <source>
        <dbReference type="RuleBase" id="RU365063"/>
    </source>
</evidence>
<name>A0A246GIG6_9FLAO</name>
<dbReference type="InterPro" id="IPR005481">
    <property type="entry name" value="BC-like_N"/>
</dbReference>
<dbReference type="GO" id="GO:0046872">
    <property type="term" value="F:metal ion binding"/>
    <property type="evidence" value="ECO:0007669"/>
    <property type="project" value="UniProtKB-KW"/>
</dbReference>
<dbReference type="PROSITE" id="PS00867">
    <property type="entry name" value="CPSASE_2"/>
    <property type="match status" value="1"/>
</dbReference>
<gene>
    <name evidence="16" type="ORF">BWK59_07390</name>
</gene>
<dbReference type="Pfam" id="PF00289">
    <property type="entry name" value="Biotin_carb_N"/>
    <property type="match status" value="1"/>
</dbReference>
<sequence>MFKKILIANRGEIALRVIRTCREMGIKTVAVYSTVDVDSLHVKFADEAVCIGPAPSNQSYLKMSNIIAAAEITNADAIHPGYGFLSENAKFSKICQEHGIKFIGASPEMIEKMGDKATAKTTMKAAGVPCVPGSEGILESLEEAKKVAKEIGYPVMMKATAGGGGKGMRAIWKEEELDKAWESARMEAAAAFGNDGMYMEKLIEEPRHIEIQIVGDSFGKACHLSERDCSVQRRHQKLTEETPSPFMTDELRQKMGEAAVKAAEYISYEGAGTVEFLVDKHRNFYFMEMNTRIQVEHPITEQVIDYDLIREQILVAAGVPISGKNYLPQLHSIECRINAEDPYNDFRPSPGKITVLHAPGGHGVRLDTHVYAGYTIPPNYDSMIAKLITTAQTREEAIAKMKRALDEFVIEGIKTTIPFHRQLMDEPDYVAGNYTTKFMETFKMK</sequence>
<dbReference type="Pfam" id="PF02786">
    <property type="entry name" value="CPSase_L_D2"/>
    <property type="match status" value="1"/>
</dbReference>
<dbReference type="NCBIfam" id="NF006367">
    <property type="entry name" value="PRK08591.1"/>
    <property type="match status" value="1"/>
</dbReference>
<organism evidence="16 17">
    <name type="scientific">Flavobacterium davisii</name>
    <dbReference type="NCBI Taxonomy" id="2906077"/>
    <lineage>
        <taxon>Bacteria</taxon>
        <taxon>Pseudomonadati</taxon>
        <taxon>Bacteroidota</taxon>
        <taxon>Flavobacteriia</taxon>
        <taxon>Flavobacteriales</taxon>
        <taxon>Flavobacteriaceae</taxon>
        <taxon>Flavobacterium</taxon>
    </lineage>
</organism>
<dbReference type="PROSITE" id="PS50979">
    <property type="entry name" value="BC"/>
    <property type="match status" value="1"/>
</dbReference>
<comment type="subunit">
    <text evidence="3 13">Acetyl-CoA carboxylase is a heterohexamer of biotin carboxyl carrier protein, biotin carboxylase and the two subunits of carboxyl transferase in a 2:2 complex.</text>
</comment>
<dbReference type="Gene3D" id="3.30.470.20">
    <property type="entry name" value="ATP-grasp fold, B domain"/>
    <property type="match status" value="1"/>
</dbReference>
<evidence type="ECO:0000256" key="3">
    <source>
        <dbReference type="ARBA" id="ARBA00011750"/>
    </source>
</evidence>
<keyword evidence="13" id="KW-0275">Fatty acid biosynthesis</keyword>
<dbReference type="FunFam" id="3.40.50.20:FF:000010">
    <property type="entry name" value="Propionyl-CoA carboxylase subunit alpha"/>
    <property type="match status" value="1"/>
</dbReference>
<feature type="domain" description="ATP-grasp" evidence="14">
    <location>
        <begin position="120"/>
        <end position="317"/>
    </location>
</feature>
<dbReference type="Pfam" id="PF02785">
    <property type="entry name" value="Biotin_carb_C"/>
    <property type="match status" value="1"/>
</dbReference>
<dbReference type="PROSITE" id="PS00866">
    <property type="entry name" value="CPSASE_1"/>
    <property type="match status" value="1"/>
</dbReference>
<dbReference type="PROSITE" id="PS50975">
    <property type="entry name" value="ATP_GRASP"/>
    <property type="match status" value="1"/>
</dbReference>
<comment type="caution">
    <text evidence="16">The sequence shown here is derived from an EMBL/GenBank/DDBJ whole genome shotgun (WGS) entry which is preliminary data.</text>
</comment>
<keyword evidence="7 12" id="KW-0547">Nucleotide-binding</keyword>
<feature type="domain" description="Biotin carboxylation" evidence="15">
    <location>
        <begin position="1"/>
        <end position="444"/>
    </location>
</feature>
<dbReference type="FunFam" id="3.30.1490.20:FF:000018">
    <property type="entry name" value="Biotin carboxylase"/>
    <property type="match status" value="1"/>
</dbReference>
<dbReference type="AlphaFoldDB" id="A0A246GIG6"/>
<dbReference type="InterPro" id="IPR011761">
    <property type="entry name" value="ATP-grasp"/>
</dbReference>
<dbReference type="EC" id="6.3.4.14" evidence="4 13"/>
<evidence type="ECO:0000256" key="7">
    <source>
        <dbReference type="ARBA" id="ARBA00022741"/>
    </source>
</evidence>
<dbReference type="SUPFAM" id="SSF56059">
    <property type="entry name" value="Glutathione synthetase ATP-binding domain-like"/>
    <property type="match status" value="1"/>
</dbReference>
<dbReference type="InterPro" id="IPR011764">
    <property type="entry name" value="Biotin_carboxylation_dom"/>
</dbReference>
<keyword evidence="13" id="KW-0443">Lipid metabolism</keyword>
<keyword evidence="8 12" id="KW-0067">ATP-binding</keyword>
<dbReference type="NCBIfam" id="TIGR00514">
    <property type="entry name" value="accC"/>
    <property type="match status" value="1"/>
</dbReference>
<proteinExistence type="predicted"/>
<dbReference type="GO" id="GO:0006633">
    <property type="term" value="P:fatty acid biosynthetic process"/>
    <property type="evidence" value="ECO:0007669"/>
    <property type="project" value="UniProtKB-KW"/>
</dbReference>
<evidence type="ECO:0000313" key="16">
    <source>
        <dbReference type="EMBL" id="OWP84057.1"/>
    </source>
</evidence>
<evidence type="ECO:0000256" key="11">
    <source>
        <dbReference type="ARBA" id="ARBA00048600"/>
    </source>
</evidence>
<dbReference type="InterPro" id="IPR051602">
    <property type="entry name" value="ACC_Biotin_Carboxylase"/>
</dbReference>
<keyword evidence="5 13" id="KW-0436">Ligase</keyword>
<keyword evidence="10 13" id="KW-0092">Biotin</keyword>
<evidence type="ECO:0000256" key="2">
    <source>
        <dbReference type="ARBA" id="ARBA00004956"/>
    </source>
</evidence>
<evidence type="ECO:0000256" key="6">
    <source>
        <dbReference type="ARBA" id="ARBA00022723"/>
    </source>
</evidence>
<evidence type="ECO:0000256" key="10">
    <source>
        <dbReference type="ARBA" id="ARBA00023267"/>
    </source>
</evidence>
<dbReference type="EMBL" id="MTCZ01000058">
    <property type="protein sequence ID" value="OWP84057.1"/>
    <property type="molecule type" value="Genomic_DNA"/>
</dbReference>
<dbReference type="SMART" id="SM00878">
    <property type="entry name" value="Biotin_carb_C"/>
    <property type="match status" value="1"/>
</dbReference>
<comment type="pathway">
    <text evidence="2 13">Lipid metabolism; malonyl-CoA biosynthesis; malonyl-CoA from acetyl-CoA: step 1/1.</text>
</comment>
<comment type="function">
    <text evidence="1 13">This protein is a component of the acetyl coenzyme A carboxylase complex; first, biotin carboxylase catalyzes the carboxylation of the carrier protein and then the transcarboxylase transfers the carboxyl group to form malonyl-CoA.</text>
</comment>
<protein>
    <recommendedName>
        <fullName evidence="4 13">Biotin carboxylase</fullName>
        <ecNumber evidence="4 13">6.3.4.14</ecNumber>
    </recommendedName>
    <alternativeName>
        <fullName evidence="13">Acetyl-coenzyme A carboxylase biotin carboxylase subunit A</fullName>
    </alternativeName>
</protein>
<dbReference type="GO" id="GO:2001295">
    <property type="term" value="P:malonyl-CoA biosynthetic process"/>
    <property type="evidence" value="ECO:0007669"/>
    <property type="project" value="UniProtKB-UniPathway"/>
</dbReference>
<evidence type="ECO:0000256" key="9">
    <source>
        <dbReference type="ARBA" id="ARBA00022842"/>
    </source>
</evidence>
<evidence type="ECO:0000256" key="12">
    <source>
        <dbReference type="PROSITE-ProRule" id="PRU00409"/>
    </source>
</evidence>
<keyword evidence="9" id="KW-0460">Magnesium</keyword>
<evidence type="ECO:0000256" key="4">
    <source>
        <dbReference type="ARBA" id="ARBA00013263"/>
    </source>
</evidence>